<dbReference type="EMBL" id="SMAF01000016">
    <property type="protein sequence ID" value="TCS96197.1"/>
    <property type="molecule type" value="Genomic_DNA"/>
</dbReference>
<dbReference type="Proteomes" id="UP000294599">
    <property type="component" value="Unassembled WGS sequence"/>
</dbReference>
<comment type="caution">
    <text evidence="1">The sequence shown here is derived from an EMBL/GenBank/DDBJ whole genome shotgun (WGS) entry which is preliminary data.</text>
</comment>
<gene>
    <name evidence="1" type="ORF">EDC25_11651</name>
</gene>
<proteinExistence type="predicted"/>
<dbReference type="AlphaFoldDB" id="A0A4S3KYZ1"/>
<keyword evidence="2" id="KW-1185">Reference proteome</keyword>
<sequence length="44" mass="5116">MVWPWIEDGRLRVIVDRSFPLQQAAHAHAWLESGRHHGKLVLTT</sequence>
<dbReference type="RefSeq" id="WP_123522371.1">
    <property type="nucleotide sequence ID" value="NZ_JBHLWF010000019.1"/>
</dbReference>
<evidence type="ECO:0000313" key="1">
    <source>
        <dbReference type="EMBL" id="TCS96197.1"/>
    </source>
</evidence>
<accession>A0A4S3KYZ1</accession>
<dbReference type="Gene3D" id="3.40.50.720">
    <property type="entry name" value="NAD(P)-binding Rossmann-like Domain"/>
    <property type="match status" value="1"/>
</dbReference>
<evidence type="ECO:0000313" key="2">
    <source>
        <dbReference type="Proteomes" id="UP000294599"/>
    </source>
</evidence>
<protein>
    <submittedName>
        <fullName evidence="1">Zinc-binding alcohol dehydrogenase family protein</fullName>
    </submittedName>
</protein>
<dbReference type="OrthoDB" id="9780520at2"/>
<dbReference type="Pfam" id="PF13602">
    <property type="entry name" value="ADH_zinc_N_2"/>
    <property type="match status" value="1"/>
</dbReference>
<name>A0A4S3KYZ1_9GAMM</name>
<dbReference type="Gene3D" id="3.90.180.10">
    <property type="entry name" value="Medium-chain alcohol dehydrogenases, catalytic domain"/>
    <property type="match status" value="1"/>
</dbReference>
<reference evidence="1 2" key="1">
    <citation type="submission" date="2019-03" db="EMBL/GenBank/DDBJ databases">
        <title>Genomic Encyclopedia of Type Strains, Phase IV (KMG-IV): sequencing the most valuable type-strain genomes for metagenomic binning, comparative biology and taxonomic classification.</title>
        <authorList>
            <person name="Goeker M."/>
        </authorList>
    </citation>
    <scope>NUCLEOTIDE SEQUENCE [LARGE SCALE GENOMIC DNA]</scope>
    <source>
        <strain evidence="1 2">DSM 21944</strain>
    </source>
</reference>
<organism evidence="1 2">
    <name type="scientific">Pseudofulvimonas gallinarii</name>
    <dbReference type="NCBI Taxonomy" id="634155"/>
    <lineage>
        <taxon>Bacteria</taxon>
        <taxon>Pseudomonadati</taxon>
        <taxon>Pseudomonadota</taxon>
        <taxon>Gammaproteobacteria</taxon>
        <taxon>Lysobacterales</taxon>
        <taxon>Rhodanobacteraceae</taxon>
        <taxon>Pseudofulvimonas</taxon>
    </lineage>
</organism>